<dbReference type="NCBIfam" id="TIGR02611">
    <property type="entry name" value="TIGR02611 family protein"/>
    <property type="match status" value="1"/>
</dbReference>
<keyword evidence="1" id="KW-0472">Membrane</keyword>
<keyword evidence="1" id="KW-0812">Transmembrane</keyword>
<dbReference type="OrthoDB" id="3295542at2"/>
<sequence length="119" mass="13429">MSPNLNSSIERGTDPQRPIRRALHRARAWVEKHPHLRWVYRAAVAVLGIVIIVIGILLIPLPGPGWLIVFIGLAALGTEFPAAHRLAALLKRILTRALAWWRQRRAARQQSADRDTVQI</sequence>
<evidence type="ECO:0000256" key="1">
    <source>
        <dbReference type="SAM" id="Phobius"/>
    </source>
</evidence>
<feature type="transmembrane region" description="Helical" evidence="1">
    <location>
        <begin position="65"/>
        <end position="83"/>
    </location>
</feature>
<keyword evidence="1" id="KW-1133">Transmembrane helix</keyword>
<evidence type="ECO:0000313" key="2">
    <source>
        <dbReference type="EMBL" id="TFD55118.1"/>
    </source>
</evidence>
<dbReference type="RefSeq" id="WP_134517804.1">
    <property type="nucleotide sequence ID" value="NZ_SOHE01000013.1"/>
</dbReference>
<name>A0A4R9AA70_9MICO</name>
<evidence type="ECO:0000313" key="3">
    <source>
        <dbReference type="Proteomes" id="UP000297447"/>
    </source>
</evidence>
<dbReference type="EMBL" id="SOHE01000013">
    <property type="protein sequence ID" value="TFD55118.1"/>
    <property type="molecule type" value="Genomic_DNA"/>
</dbReference>
<gene>
    <name evidence="2" type="ORF">E3T55_01450</name>
</gene>
<reference evidence="2 3" key="1">
    <citation type="submission" date="2019-03" db="EMBL/GenBank/DDBJ databases">
        <title>Genomics of glacier-inhabiting Cryobacterium strains.</title>
        <authorList>
            <person name="Liu Q."/>
            <person name="Xin Y.-H."/>
        </authorList>
    </citation>
    <scope>NUCLEOTIDE SEQUENCE [LARGE SCALE GENOMIC DNA]</scope>
    <source>
        <strain evidence="2 3">Hh14</strain>
    </source>
</reference>
<dbReference type="InterPro" id="IPR013434">
    <property type="entry name" value="CHP02611"/>
</dbReference>
<dbReference type="AlphaFoldDB" id="A0A4R9AA70"/>
<organism evidence="2 3">
    <name type="scientific">Cryobacterium frigoriphilum</name>
    <dbReference type="NCBI Taxonomy" id="1259150"/>
    <lineage>
        <taxon>Bacteria</taxon>
        <taxon>Bacillati</taxon>
        <taxon>Actinomycetota</taxon>
        <taxon>Actinomycetes</taxon>
        <taxon>Micrococcales</taxon>
        <taxon>Microbacteriaceae</taxon>
        <taxon>Cryobacterium</taxon>
    </lineage>
</organism>
<protein>
    <submittedName>
        <fullName evidence="2">TIGR02611 family protein</fullName>
    </submittedName>
</protein>
<dbReference type="Pfam" id="PF09656">
    <property type="entry name" value="PGPGW"/>
    <property type="match status" value="1"/>
</dbReference>
<dbReference type="InterPro" id="IPR019099">
    <property type="entry name" value="Uncharacterised_PGPGW_TM"/>
</dbReference>
<comment type="caution">
    <text evidence="2">The sequence shown here is derived from an EMBL/GenBank/DDBJ whole genome shotgun (WGS) entry which is preliminary data.</text>
</comment>
<keyword evidence="3" id="KW-1185">Reference proteome</keyword>
<proteinExistence type="predicted"/>
<feature type="transmembrane region" description="Helical" evidence="1">
    <location>
        <begin position="38"/>
        <end position="59"/>
    </location>
</feature>
<accession>A0A4R9AA70</accession>
<dbReference type="Proteomes" id="UP000297447">
    <property type="component" value="Unassembled WGS sequence"/>
</dbReference>